<dbReference type="AlphaFoldDB" id="B4MQ43"/>
<sequence length="362" mass="40000">MPKGRGGGGGGVGVSQPQYQEQDYEELRELLNSWNVGELLPHFQDEAINVEELQMLKRHHLNELMGHFRYGTRIRFEHHLERWRHWMNVPLMGSPSEAAGHCSGCRCSTATVSSAAAAVAAASNAGTIGVCQPQITSVRSVENPMVVATKPEESLNSRNVEPLVSLNETCDSNSFNMTPLTDHTELVHTTLGGGSGTLKQEREGSEPDASEEGAVTVLGILQVSGIKAQSLLERLGQNEQLDAVQRLLLIQLICSYYEDNQLHLTLQRSHLLEREILELFPKEQLHFYRTERRGKIYVRFTNMKRNKRFSTQRAAAGGAGGGSVDKRRKEDPSLKASTLNNSYVTKGVSFAGDAMSSPERSD</sequence>
<dbReference type="Gene3D" id="1.10.150.50">
    <property type="entry name" value="Transcription Factor, Ets-1"/>
    <property type="match status" value="1"/>
</dbReference>
<organism evidence="3">
    <name type="scientific">Drosophila willistoni</name>
    <name type="common">Fruit fly</name>
    <dbReference type="NCBI Taxonomy" id="7260"/>
    <lineage>
        <taxon>Eukaryota</taxon>
        <taxon>Metazoa</taxon>
        <taxon>Ecdysozoa</taxon>
        <taxon>Arthropoda</taxon>
        <taxon>Hexapoda</taxon>
        <taxon>Insecta</taxon>
        <taxon>Pterygota</taxon>
        <taxon>Neoptera</taxon>
        <taxon>Endopterygota</taxon>
        <taxon>Diptera</taxon>
        <taxon>Brachycera</taxon>
        <taxon>Muscomorpha</taxon>
        <taxon>Ephydroidea</taxon>
        <taxon>Drosophilidae</taxon>
        <taxon>Drosophila</taxon>
        <taxon>Sophophora</taxon>
    </lineage>
</organism>
<accession>B4MQ43</accession>
<dbReference type="Proteomes" id="UP000007798">
    <property type="component" value="Unassembled WGS sequence"/>
</dbReference>
<dbReference type="OMA" id="SYYEDNR"/>
<feature type="region of interest" description="Disordered" evidence="1">
    <location>
        <begin position="311"/>
        <end position="338"/>
    </location>
</feature>
<name>B4MQ43_DROWI</name>
<protein>
    <submittedName>
        <fullName evidence="2">GK21493</fullName>
    </submittedName>
</protein>
<dbReference type="OrthoDB" id="3598281at2759"/>
<dbReference type="KEGG" id="dwi:6640531"/>
<dbReference type="STRING" id="7260.B4MQ43"/>
<feature type="region of interest" description="Disordered" evidence="1">
    <location>
        <begin position="191"/>
        <end position="211"/>
    </location>
</feature>
<evidence type="ECO:0000313" key="3">
    <source>
        <dbReference type="Proteomes" id="UP000007798"/>
    </source>
</evidence>
<dbReference type="HOGENOM" id="CLU_848031_0_0_1"/>
<dbReference type="EMBL" id="CH963849">
    <property type="protein sequence ID" value="EDW74232.1"/>
    <property type="molecule type" value="Genomic_DNA"/>
</dbReference>
<dbReference type="InterPro" id="IPR013761">
    <property type="entry name" value="SAM/pointed_sf"/>
</dbReference>
<gene>
    <name evidence="2" type="primary">Dwil\GK21493</name>
    <name evidence="2" type="ORF">Dwil_GK21493</name>
</gene>
<dbReference type="InterPro" id="IPR031934">
    <property type="entry name" value="DUF4769"/>
</dbReference>
<dbReference type="PhylomeDB" id="B4MQ43"/>
<dbReference type="eggNOG" id="ENOG502QPQ7">
    <property type="taxonomic scope" value="Eukaryota"/>
</dbReference>
<dbReference type="Pfam" id="PF15992">
    <property type="entry name" value="DUF4769"/>
    <property type="match status" value="1"/>
</dbReference>
<dbReference type="InParanoid" id="B4MQ43"/>
<evidence type="ECO:0000256" key="1">
    <source>
        <dbReference type="SAM" id="MobiDB-lite"/>
    </source>
</evidence>
<feature type="compositionally biased region" description="Basic and acidic residues" evidence="1">
    <location>
        <begin position="324"/>
        <end position="333"/>
    </location>
</feature>
<dbReference type="GO" id="GO:0042802">
    <property type="term" value="F:identical protein binding"/>
    <property type="evidence" value="ECO:0007669"/>
    <property type="project" value="EnsemblMetazoa"/>
</dbReference>
<keyword evidence="3" id="KW-1185">Reference proteome</keyword>
<proteinExistence type="predicted"/>
<reference evidence="2 3" key="1">
    <citation type="journal article" date="2007" name="Nature">
        <title>Evolution of genes and genomes on the Drosophila phylogeny.</title>
        <authorList>
            <consortium name="Drosophila 12 Genomes Consortium"/>
            <person name="Clark A.G."/>
            <person name="Eisen M.B."/>
            <person name="Smith D.R."/>
            <person name="Bergman C.M."/>
            <person name="Oliver B."/>
            <person name="Markow T.A."/>
            <person name="Kaufman T.C."/>
            <person name="Kellis M."/>
            <person name="Gelbart W."/>
            <person name="Iyer V.N."/>
            <person name="Pollard D.A."/>
            <person name="Sackton T.B."/>
            <person name="Larracuente A.M."/>
            <person name="Singh N.D."/>
            <person name="Abad J.P."/>
            <person name="Abt D.N."/>
            <person name="Adryan B."/>
            <person name="Aguade M."/>
            <person name="Akashi H."/>
            <person name="Anderson W.W."/>
            <person name="Aquadro C.F."/>
            <person name="Ardell D.H."/>
            <person name="Arguello R."/>
            <person name="Artieri C.G."/>
            <person name="Barbash D.A."/>
            <person name="Barker D."/>
            <person name="Barsanti P."/>
            <person name="Batterham P."/>
            <person name="Batzoglou S."/>
            <person name="Begun D."/>
            <person name="Bhutkar A."/>
            <person name="Blanco E."/>
            <person name="Bosak S.A."/>
            <person name="Bradley R.K."/>
            <person name="Brand A.D."/>
            <person name="Brent M.R."/>
            <person name="Brooks A.N."/>
            <person name="Brown R.H."/>
            <person name="Butlin R.K."/>
            <person name="Caggese C."/>
            <person name="Calvi B.R."/>
            <person name="Bernardo de Carvalho A."/>
            <person name="Caspi A."/>
            <person name="Castrezana S."/>
            <person name="Celniker S.E."/>
            <person name="Chang J.L."/>
            <person name="Chapple C."/>
            <person name="Chatterji S."/>
            <person name="Chinwalla A."/>
            <person name="Civetta A."/>
            <person name="Clifton S.W."/>
            <person name="Comeron J.M."/>
            <person name="Costello J.C."/>
            <person name="Coyne J.A."/>
            <person name="Daub J."/>
            <person name="David R.G."/>
            <person name="Delcher A.L."/>
            <person name="Delehaunty K."/>
            <person name="Do C.B."/>
            <person name="Ebling H."/>
            <person name="Edwards K."/>
            <person name="Eickbush T."/>
            <person name="Evans J.D."/>
            <person name="Filipski A."/>
            <person name="Findeiss S."/>
            <person name="Freyhult E."/>
            <person name="Fulton L."/>
            <person name="Fulton R."/>
            <person name="Garcia A.C."/>
            <person name="Gardiner A."/>
            <person name="Garfield D.A."/>
            <person name="Garvin B.E."/>
            <person name="Gibson G."/>
            <person name="Gilbert D."/>
            <person name="Gnerre S."/>
            <person name="Godfrey J."/>
            <person name="Good R."/>
            <person name="Gotea V."/>
            <person name="Gravely B."/>
            <person name="Greenberg A.J."/>
            <person name="Griffiths-Jones S."/>
            <person name="Gross S."/>
            <person name="Guigo R."/>
            <person name="Gustafson E.A."/>
            <person name="Haerty W."/>
            <person name="Hahn M.W."/>
            <person name="Halligan D.L."/>
            <person name="Halpern A.L."/>
            <person name="Halter G.M."/>
            <person name="Han M.V."/>
            <person name="Heger A."/>
            <person name="Hillier L."/>
            <person name="Hinrichs A.S."/>
            <person name="Holmes I."/>
            <person name="Hoskins R.A."/>
            <person name="Hubisz M.J."/>
            <person name="Hultmark D."/>
            <person name="Huntley M.A."/>
            <person name="Jaffe D.B."/>
            <person name="Jagadeeshan S."/>
            <person name="Jeck W.R."/>
            <person name="Johnson J."/>
            <person name="Jones C.D."/>
            <person name="Jordan W.C."/>
            <person name="Karpen G.H."/>
            <person name="Kataoka E."/>
            <person name="Keightley P.D."/>
            <person name="Kheradpour P."/>
            <person name="Kirkness E.F."/>
            <person name="Koerich L.B."/>
            <person name="Kristiansen K."/>
            <person name="Kudrna D."/>
            <person name="Kulathinal R.J."/>
            <person name="Kumar S."/>
            <person name="Kwok R."/>
            <person name="Lander E."/>
            <person name="Langley C.H."/>
            <person name="Lapoint R."/>
            <person name="Lazzaro B.P."/>
            <person name="Lee S.J."/>
            <person name="Levesque L."/>
            <person name="Li R."/>
            <person name="Lin C.F."/>
            <person name="Lin M.F."/>
            <person name="Lindblad-Toh K."/>
            <person name="Llopart A."/>
            <person name="Long M."/>
            <person name="Low L."/>
            <person name="Lozovsky E."/>
            <person name="Lu J."/>
            <person name="Luo M."/>
            <person name="Machado C.A."/>
            <person name="Makalowski W."/>
            <person name="Marzo M."/>
            <person name="Matsuda M."/>
            <person name="Matzkin L."/>
            <person name="McAllister B."/>
            <person name="McBride C.S."/>
            <person name="McKernan B."/>
            <person name="McKernan K."/>
            <person name="Mendez-Lago M."/>
            <person name="Minx P."/>
            <person name="Mollenhauer M.U."/>
            <person name="Montooth K."/>
            <person name="Mount S.M."/>
            <person name="Mu X."/>
            <person name="Myers E."/>
            <person name="Negre B."/>
            <person name="Newfeld S."/>
            <person name="Nielsen R."/>
            <person name="Noor M.A."/>
            <person name="O'Grady P."/>
            <person name="Pachter L."/>
            <person name="Papaceit M."/>
            <person name="Parisi M.J."/>
            <person name="Parisi M."/>
            <person name="Parts L."/>
            <person name="Pedersen J.S."/>
            <person name="Pesole G."/>
            <person name="Phillippy A.M."/>
            <person name="Ponting C.P."/>
            <person name="Pop M."/>
            <person name="Porcelli D."/>
            <person name="Powell J.R."/>
            <person name="Prohaska S."/>
            <person name="Pruitt K."/>
            <person name="Puig M."/>
            <person name="Quesneville H."/>
            <person name="Ram K.R."/>
            <person name="Rand D."/>
            <person name="Rasmussen M.D."/>
            <person name="Reed L.K."/>
            <person name="Reenan R."/>
            <person name="Reily A."/>
            <person name="Remington K.A."/>
            <person name="Rieger T.T."/>
            <person name="Ritchie M.G."/>
            <person name="Robin C."/>
            <person name="Rogers Y.H."/>
            <person name="Rohde C."/>
            <person name="Rozas J."/>
            <person name="Rubenfield M.J."/>
            <person name="Ruiz A."/>
            <person name="Russo S."/>
            <person name="Salzberg S.L."/>
            <person name="Sanchez-Gracia A."/>
            <person name="Saranga D.J."/>
            <person name="Sato H."/>
            <person name="Schaeffer S.W."/>
            <person name="Schatz M.C."/>
            <person name="Schlenke T."/>
            <person name="Schwartz R."/>
            <person name="Segarra C."/>
            <person name="Singh R.S."/>
            <person name="Sirot L."/>
            <person name="Sirota M."/>
            <person name="Sisneros N.B."/>
            <person name="Smith C.D."/>
            <person name="Smith T.F."/>
            <person name="Spieth J."/>
            <person name="Stage D.E."/>
            <person name="Stark A."/>
            <person name="Stephan W."/>
            <person name="Strausberg R.L."/>
            <person name="Strempel S."/>
            <person name="Sturgill D."/>
            <person name="Sutton G."/>
            <person name="Sutton G.G."/>
            <person name="Tao W."/>
            <person name="Teichmann S."/>
            <person name="Tobari Y.N."/>
            <person name="Tomimura Y."/>
            <person name="Tsolas J.M."/>
            <person name="Valente V.L."/>
            <person name="Venter E."/>
            <person name="Venter J.C."/>
            <person name="Vicario S."/>
            <person name="Vieira F.G."/>
            <person name="Vilella A.J."/>
            <person name="Villasante A."/>
            <person name="Walenz B."/>
            <person name="Wang J."/>
            <person name="Wasserman M."/>
            <person name="Watts T."/>
            <person name="Wilson D."/>
            <person name="Wilson R.K."/>
            <person name="Wing R.A."/>
            <person name="Wolfner M.F."/>
            <person name="Wong A."/>
            <person name="Wong G.K."/>
            <person name="Wu C.I."/>
            <person name="Wu G."/>
            <person name="Yamamoto D."/>
            <person name="Yang H.P."/>
            <person name="Yang S.P."/>
            <person name="Yorke J.A."/>
            <person name="Yoshida K."/>
            <person name="Zdobnov E."/>
            <person name="Zhang P."/>
            <person name="Zhang Y."/>
            <person name="Zimin A.V."/>
            <person name="Baldwin J."/>
            <person name="Abdouelleil A."/>
            <person name="Abdulkadir J."/>
            <person name="Abebe A."/>
            <person name="Abera B."/>
            <person name="Abreu J."/>
            <person name="Acer S.C."/>
            <person name="Aftuck L."/>
            <person name="Alexander A."/>
            <person name="An P."/>
            <person name="Anderson E."/>
            <person name="Anderson S."/>
            <person name="Arachi H."/>
            <person name="Azer M."/>
            <person name="Bachantsang P."/>
            <person name="Barry A."/>
            <person name="Bayul T."/>
            <person name="Berlin A."/>
            <person name="Bessette D."/>
            <person name="Bloom T."/>
            <person name="Blye J."/>
            <person name="Boguslavskiy L."/>
            <person name="Bonnet C."/>
            <person name="Boukhgalter B."/>
            <person name="Bourzgui I."/>
            <person name="Brown A."/>
            <person name="Cahill P."/>
            <person name="Channer S."/>
            <person name="Cheshatsang Y."/>
            <person name="Chuda L."/>
            <person name="Citroen M."/>
            <person name="Collymore A."/>
            <person name="Cooke P."/>
            <person name="Costello M."/>
            <person name="D'Aco K."/>
            <person name="Daza R."/>
            <person name="De Haan G."/>
            <person name="DeGray S."/>
            <person name="DeMaso C."/>
            <person name="Dhargay N."/>
            <person name="Dooley K."/>
            <person name="Dooley E."/>
            <person name="Doricent M."/>
            <person name="Dorje P."/>
            <person name="Dorjee K."/>
            <person name="Dupes A."/>
            <person name="Elong R."/>
            <person name="Falk J."/>
            <person name="Farina A."/>
            <person name="Faro S."/>
            <person name="Ferguson D."/>
            <person name="Fisher S."/>
            <person name="Foley C.D."/>
            <person name="Franke A."/>
            <person name="Friedrich D."/>
            <person name="Gadbois L."/>
            <person name="Gearin G."/>
            <person name="Gearin C.R."/>
            <person name="Giannoukos G."/>
            <person name="Goode T."/>
            <person name="Graham J."/>
            <person name="Grandbois E."/>
            <person name="Grewal S."/>
            <person name="Gyaltsen K."/>
            <person name="Hafez N."/>
            <person name="Hagos B."/>
            <person name="Hall J."/>
            <person name="Henson C."/>
            <person name="Hollinger A."/>
            <person name="Honan T."/>
            <person name="Huard M.D."/>
            <person name="Hughes L."/>
            <person name="Hurhula B."/>
            <person name="Husby M.E."/>
            <person name="Kamat A."/>
            <person name="Kanga B."/>
            <person name="Kashin S."/>
            <person name="Khazanovich D."/>
            <person name="Kisner P."/>
            <person name="Lance K."/>
            <person name="Lara M."/>
            <person name="Lee W."/>
            <person name="Lennon N."/>
            <person name="Letendre F."/>
            <person name="LeVine R."/>
            <person name="Lipovsky A."/>
            <person name="Liu X."/>
            <person name="Liu J."/>
            <person name="Liu S."/>
            <person name="Lokyitsang T."/>
            <person name="Lokyitsang Y."/>
            <person name="Lubonja R."/>
            <person name="Lui A."/>
            <person name="MacDonald P."/>
            <person name="Magnisalis V."/>
            <person name="Maru K."/>
            <person name="Matthews C."/>
            <person name="McCusker W."/>
            <person name="McDonough S."/>
            <person name="Mehta T."/>
            <person name="Meldrim J."/>
            <person name="Meneus L."/>
            <person name="Mihai O."/>
            <person name="Mihalev A."/>
            <person name="Mihova T."/>
            <person name="Mittelman R."/>
            <person name="Mlenga V."/>
            <person name="Montmayeur A."/>
            <person name="Mulrain L."/>
            <person name="Navidi A."/>
            <person name="Naylor J."/>
            <person name="Negash T."/>
            <person name="Nguyen T."/>
            <person name="Nguyen N."/>
            <person name="Nicol R."/>
            <person name="Norbu C."/>
            <person name="Norbu N."/>
            <person name="Novod N."/>
            <person name="O'Neill B."/>
            <person name="Osman S."/>
            <person name="Markiewicz E."/>
            <person name="Oyono O.L."/>
            <person name="Patti C."/>
            <person name="Phunkhang P."/>
            <person name="Pierre F."/>
            <person name="Priest M."/>
            <person name="Raghuraman S."/>
            <person name="Rege F."/>
            <person name="Reyes R."/>
            <person name="Rise C."/>
            <person name="Rogov P."/>
            <person name="Ross K."/>
            <person name="Ryan E."/>
            <person name="Settipalli S."/>
            <person name="Shea T."/>
            <person name="Sherpa N."/>
            <person name="Shi L."/>
            <person name="Shih D."/>
            <person name="Sparrow T."/>
            <person name="Spaulding J."/>
            <person name="Stalker J."/>
            <person name="Stange-Thomann N."/>
            <person name="Stavropoulos S."/>
            <person name="Stone C."/>
            <person name="Strader C."/>
            <person name="Tesfaye S."/>
            <person name="Thomson T."/>
            <person name="Thoulutsang Y."/>
            <person name="Thoulutsang D."/>
            <person name="Topham K."/>
            <person name="Topping I."/>
            <person name="Tsamla T."/>
            <person name="Vassiliev H."/>
            <person name="Vo A."/>
            <person name="Wangchuk T."/>
            <person name="Wangdi T."/>
            <person name="Weiand M."/>
            <person name="Wilkinson J."/>
            <person name="Wilson A."/>
            <person name="Yadav S."/>
            <person name="Young G."/>
            <person name="Yu Q."/>
            <person name="Zembek L."/>
            <person name="Zhong D."/>
            <person name="Zimmer A."/>
            <person name="Zwirko Z."/>
            <person name="Jaffe D.B."/>
            <person name="Alvarez P."/>
            <person name="Brockman W."/>
            <person name="Butler J."/>
            <person name="Chin C."/>
            <person name="Gnerre S."/>
            <person name="Grabherr M."/>
            <person name="Kleber M."/>
            <person name="Mauceli E."/>
            <person name="MacCallum I."/>
        </authorList>
    </citation>
    <scope>NUCLEOTIDE SEQUENCE [LARGE SCALE GENOMIC DNA]</scope>
    <source>
        <strain evidence="3">Tucson 14030-0811.24</strain>
    </source>
</reference>
<evidence type="ECO:0000313" key="2">
    <source>
        <dbReference type="EMBL" id="EDW74232.1"/>
    </source>
</evidence>